<name>A0ABW2G6C9_9ACTN</name>
<proteinExistence type="predicted"/>
<feature type="compositionally biased region" description="Low complexity" evidence="8">
    <location>
        <begin position="38"/>
        <end position="48"/>
    </location>
</feature>
<gene>
    <name evidence="11" type="ORF">ACFQMG_25080</name>
</gene>
<dbReference type="SUPFAM" id="SSF141523">
    <property type="entry name" value="L,D-transpeptidase catalytic domain-like"/>
    <property type="match status" value="1"/>
</dbReference>
<evidence type="ECO:0000256" key="1">
    <source>
        <dbReference type="ARBA" id="ARBA00004752"/>
    </source>
</evidence>
<dbReference type="InterPro" id="IPR038063">
    <property type="entry name" value="Transpep_catalytic_dom"/>
</dbReference>
<dbReference type="RefSeq" id="WP_345707449.1">
    <property type="nucleotide sequence ID" value="NZ_BAABKV010000001.1"/>
</dbReference>
<keyword evidence="4 7" id="KW-0573">Peptidoglycan synthesis</keyword>
<protein>
    <submittedName>
        <fullName evidence="11">Ig-like domain-containing protein</fullName>
    </submittedName>
</protein>
<evidence type="ECO:0000313" key="12">
    <source>
        <dbReference type="Proteomes" id="UP001596435"/>
    </source>
</evidence>
<dbReference type="Gene3D" id="2.60.40.3780">
    <property type="match status" value="1"/>
</dbReference>
<dbReference type="Proteomes" id="UP001596435">
    <property type="component" value="Unassembled WGS sequence"/>
</dbReference>
<reference evidence="12" key="1">
    <citation type="journal article" date="2019" name="Int. J. Syst. Evol. Microbiol.">
        <title>The Global Catalogue of Microorganisms (GCM) 10K type strain sequencing project: providing services to taxonomists for standard genome sequencing and annotation.</title>
        <authorList>
            <consortium name="The Broad Institute Genomics Platform"/>
            <consortium name="The Broad Institute Genome Sequencing Center for Infectious Disease"/>
            <person name="Wu L."/>
            <person name="Ma J."/>
        </authorList>
    </citation>
    <scope>NUCLEOTIDE SEQUENCE [LARGE SCALE GENOMIC DNA]</scope>
    <source>
        <strain evidence="12">CGMCC 1.12859</strain>
    </source>
</reference>
<dbReference type="InterPro" id="IPR041280">
    <property type="entry name" value="Big_10"/>
</dbReference>
<feature type="active site" description="Nucleophile" evidence="7">
    <location>
        <position position="349"/>
    </location>
</feature>
<evidence type="ECO:0000256" key="4">
    <source>
        <dbReference type="ARBA" id="ARBA00022984"/>
    </source>
</evidence>
<organism evidence="11 12">
    <name type="scientific">Kitasatospora paranensis</name>
    <dbReference type="NCBI Taxonomy" id="258053"/>
    <lineage>
        <taxon>Bacteria</taxon>
        <taxon>Bacillati</taxon>
        <taxon>Actinomycetota</taxon>
        <taxon>Actinomycetes</taxon>
        <taxon>Kitasatosporales</taxon>
        <taxon>Streptomycetaceae</taxon>
        <taxon>Kitasatospora</taxon>
    </lineage>
</organism>
<dbReference type="Pfam" id="PF17964">
    <property type="entry name" value="Big_10"/>
    <property type="match status" value="1"/>
</dbReference>
<keyword evidence="12" id="KW-1185">Reference proteome</keyword>
<evidence type="ECO:0000256" key="9">
    <source>
        <dbReference type="SAM" id="SignalP"/>
    </source>
</evidence>
<keyword evidence="2" id="KW-0808">Transferase</keyword>
<dbReference type="Gene3D" id="2.40.440.10">
    <property type="entry name" value="L,D-transpeptidase catalytic domain-like"/>
    <property type="match status" value="1"/>
</dbReference>
<dbReference type="CDD" id="cd16913">
    <property type="entry name" value="YkuD_like"/>
    <property type="match status" value="1"/>
</dbReference>
<dbReference type="PANTHER" id="PTHR30582">
    <property type="entry name" value="L,D-TRANSPEPTIDASE"/>
    <property type="match status" value="1"/>
</dbReference>
<evidence type="ECO:0000256" key="7">
    <source>
        <dbReference type="PROSITE-ProRule" id="PRU01373"/>
    </source>
</evidence>
<comment type="pathway">
    <text evidence="1 7">Cell wall biogenesis; peptidoglycan biosynthesis.</text>
</comment>
<keyword evidence="9" id="KW-0732">Signal</keyword>
<dbReference type="PROSITE" id="PS52029">
    <property type="entry name" value="LD_TPASE"/>
    <property type="match status" value="1"/>
</dbReference>
<feature type="domain" description="L,D-TPase catalytic" evidence="10">
    <location>
        <begin position="248"/>
        <end position="380"/>
    </location>
</feature>
<dbReference type="PANTHER" id="PTHR30582:SF2">
    <property type="entry name" value="L,D-TRANSPEPTIDASE YCIB-RELATED"/>
    <property type="match status" value="1"/>
</dbReference>
<feature type="chain" id="PRO_5046007436" evidence="9">
    <location>
        <begin position="24"/>
        <end position="403"/>
    </location>
</feature>
<feature type="active site" description="Proton donor/acceptor" evidence="7">
    <location>
        <position position="331"/>
    </location>
</feature>
<evidence type="ECO:0000313" key="11">
    <source>
        <dbReference type="EMBL" id="MFC7182828.1"/>
    </source>
</evidence>
<feature type="region of interest" description="Disordered" evidence="8">
    <location>
        <begin position="28"/>
        <end position="48"/>
    </location>
</feature>
<dbReference type="PROSITE" id="PS51257">
    <property type="entry name" value="PROKAR_LIPOPROTEIN"/>
    <property type="match status" value="1"/>
</dbReference>
<comment type="caution">
    <text evidence="11">The sequence shown here is derived from an EMBL/GenBank/DDBJ whole genome shotgun (WGS) entry which is preliminary data.</text>
</comment>
<evidence type="ECO:0000259" key="10">
    <source>
        <dbReference type="PROSITE" id="PS52029"/>
    </source>
</evidence>
<dbReference type="InterPro" id="IPR050979">
    <property type="entry name" value="LD-transpeptidase"/>
</dbReference>
<dbReference type="Gene3D" id="2.60.40.3710">
    <property type="match status" value="1"/>
</dbReference>
<feature type="signal peptide" evidence="9">
    <location>
        <begin position="1"/>
        <end position="23"/>
    </location>
</feature>
<keyword evidence="6 7" id="KW-0961">Cell wall biogenesis/degradation</keyword>
<dbReference type="InterPro" id="IPR005490">
    <property type="entry name" value="LD_TPept_cat_dom"/>
</dbReference>
<evidence type="ECO:0000256" key="8">
    <source>
        <dbReference type="SAM" id="MobiDB-lite"/>
    </source>
</evidence>
<accession>A0ABW2G6C9</accession>
<evidence type="ECO:0000256" key="3">
    <source>
        <dbReference type="ARBA" id="ARBA00022960"/>
    </source>
</evidence>
<evidence type="ECO:0000256" key="5">
    <source>
        <dbReference type="ARBA" id="ARBA00023315"/>
    </source>
</evidence>
<evidence type="ECO:0000256" key="6">
    <source>
        <dbReference type="ARBA" id="ARBA00023316"/>
    </source>
</evidence>
<dbReference type="EMBL" id="JBHTAJ010000054">
    <property type="protein sequence ID" value="MFC7182828.1"/>
    <property type="molecule type" value="Genomic_DNA"/>
</dbReference>
<feature type="compositionally biased region" description="Gly residues" evidence="8">
    <location>
        <begin position="28"/>
        <end position="37"/>
    </location>
</feature>
<keyword evidence="3 7" id="KW-0133">Cell shape</keyword>
<sequence length="403" mass="41642">MASLRKGVAVGALGGALVLMATACGSSGGGTGGGSGDGRAATTAAAPRPTVSAARIAIEPGNGATDVKPSGALKVSVASGRLTAVTVTGKDGKAVPGTVAADGLSWSPTGTLAVSGEYRVSARAADAAGVATTAESTFSTLTPQKEADPHDNVGNGQTYGVGMIVSLRFDRHVKDKAAVEQGVTFETSDHTVIKPHWFGDERVDFRPAEFWKPGAKVTVHYRLKSVEIAPGVYGGVDSDEPFTIGRSRVSTADVSTHRMTVVENGRTVDSVPFTAGKAGFDSWNGTMVIEEMDRKTRMSSNGVAGIRAGQEYDLDDVPHAMRLTDSGTYVHGNSWAGSAIGHSNASHGCIGVRDTRYGSDDTDAGHFYNNSLIGDVVTVVNSRGAKVGPDNGLSGWNLDWSAW</sequence>
<keyword evidence="5" id="KW-0012">Acyltransferase</keyword>
<dbReference type="Pfam" id="PF03734">
    <property type="entry name" value="YkuD"/>
    <property type="match status" value="1"/>
</dbReference>
<evidence type="ECO:0000256" key="2">
    <source>
        <dbReference type="ARBA" id="ARBA00022679"/>
    </source>
</evidence>